<sequence>MKYEIKGGSMPVALCYLNSGERLVSESGAMGWMTDNIQMETNMTGGFFKGIGRMFSGESLFLNYFTCSHGEGSVAFPCSVPGKIMAKTLFPGESIICQKGAFMAGEASIKLDIHFKKKFSVGLFGGEGFILERITGPGIVFLEFDGHVEEVNLGPNEVLKVDTGHVAAFEPSVAFDIEVVKGFKNIFFGGEGLFLTTLRGPGKVYLQTMPLQNLAAKLIPYLPINNGSNMRD</sequence>
<dbReference type="EMBL" id="JAGGLL010000041">
    <property type="protein sequence ID" value="MBP2023892.1"/>
    <property type="molecule type" value="Genomic_DNA"/>
</dbReference>
<organism evidence="1 2">
    <name type="scientific">Clostridium punense</name>
    <dbReference type="NCBI Taxonomy" id="1054297"/>
    <lineage>
        <taxon>Bacteria</taxon>
        <taxon>Bacillati</taxon>
        <taxon>Bacillota</taxon>
        <taxon>Clostridia</taxon>
        <taxon>Eubacteriales</taxon>
        <taxon>Clostridiaceae</taxon>
        <taxon>Clostridium</taxon>
    </lineage>
</organism>
<evidence type="ECO:0000313" key="1">
    <source>
        <dbReference type="EMBL" id="MBP2023892.1"/>
    </source>
</evidence>
<gene>
    <name evidence="1" type="ORF">J2Z44_003734</name>
</gene>
<keyword evidence="2" id="KW-1185">Reference proteome</keyword>
<dbReference type="InterPro" id="IPR036983">
    <property type="entry name" value="AIM24_sf"/>
</dbReference>
<dbReference type="SUPFAM" id="SSF51219">
    <property type="entry name" value="TRAP-like"/>
    <property type="match status" value="1"/>
</dbReference>
<dbReference type="Proteomes" id="UP001519308">
    <property type="component" value="Unassembled WGS sequence"/>
</dbReference>
<dbReference type="Gene3D" id="3.60.160.10">
    <property type="entry name" value="Mitochondrial biogenesis AIM24"/>
    <property type="match status" value="1"/>
</dbReference>
<dbReference type="PANTHER" id="PTHR43657">
    <property type="entry name" value="TRYPTOPHAN RNA-BINDING ATTENUATOR PROTEIN-LIKE PROTEIN"/>
    <property type="match status" value="1"/>
</dbReference>
<accession>A0ABS4K7Y3</accession>
<proteinExistence type="predicted"/>
<reference evidence="1 2" key="1">
    <citation type="submission" date="2021-03" db="EMBL/GenBank/DDBJ databases">
        <title>Genomic Encyclopedia of Type Strains, Phase IV (KMG-IV): sequencing the most valuable type-strain genomes for metagenomic binning, comparative biology and taxonomic classification.</title>
        <authorList>
            <person name="Goeker M."/>
        </authorList>
    </citation>
    <scope>NUCLEOTIDE SEQUENCE [LARGE SCALE GENOMIC DNA]</scope>
    <source>
        <strain evidence="1 2">DSM 28650</strain>
    </source>
</reference>
<dbReference type="InterPro" id="IPR016031">
    <property type="entry name" value="Trp_RNA-bd_attenuator-like_dom"/>
</dbReference>
<protein>
    <submittedName>
        <fullName evidence="1">Uncharacterized protein (TIGR00266 family)</fullName>
    </submittedName>
</protein>
<dbReference type="PANTHER" id="PTHR43657:SF1">
    <property type="entry name" value="ALTERED INHERITANCE OF MITOCHONDRIA PROTEIN 24, MITOCHONDRIAL"/>
    <property type="match status" value="1"/>
</dbReference>
<dbReference type="InterPro" id="IPR002838">
    <property type="entry name" value="AIM24"/>
</dbReference>
<dbReference type="NCBIfam" id="TIGR00266">
    <property type="entry name" value="TIGR00266 family protein"/>
    <property type="match status" value="1"/>
</dbReference>
<comment type="caution">
    <text evidence="1">The sequence shown here is derived from an EMBL/GenBank/DDBJ whole genome shotgun (WGS) entry which is preliminary data.</text>
</comment>
<dbReference type="RefSeq" id="WP_021282762.1">
    <property type="nucleotide sequence ID" value="NZ_JAGGLL010000041.1"/>
</dbReference>
<evidence type="ECO:0000313" key="2">
    <source>
        <dbReference type="Proteomes" id="UP001519308"/>
    </source>
</evidence>
<name>A0ABS4K7Y3_9CLOT</name>
<dbReference type="Pfam" id="PF01987">
    <property type="entry name" value="AIM24"/>
    <property type="match status" value="1"/>
</dbReference>